<evidence type="ECO:0000256" key="3">
    <source>
        <dbReference type="PROSITE-ProRule" id="PRU00169"/>
    </source>
</evidence>
<feature type="compositionally biased region" description="Pro residues" evidence="4">
    <location>
        <begin position="1"/>
        <end position="16"/>
    </location>
</feature>
<keyword evidence="1 3" id="KW-0597">Phosphoprotein</keyword>
<feature type="region of interest" description="Disordered" evidence="4">
    <location>
        <begin position="954"/>
        <end position="995"/>
    </location>
</feature>
<feature type="region of interest" description="Disordered" evidence="4">
    <location>
        <begin position="684"/>
        <end position="739"/>
    </location>
</feature>
<dbReference type="Pfam" id="PF00072">
    <property type="entry name" value="Response_reg"/>
    <property type="match status" value="1"/>
</dbReference>
<feature type="compositionally biased region" description="Polar residues" evidence="4">
    <location>
        <begin position="154"/>
        <end position="173"/>
    </location>
</feature>
<feature type="region of interest" description="Disordered" evidence="4">
    <location>
        <begin position="1205"/>
        <end position="1233"/>
    </location>
</feature>
<feature type="compositionally biased region" description="Low complexity" evidence="4">
    <location>
        <begin position="1094"/>
        <end position="1104"/>
    </location>
</feature>
<feature type="region of interest" description="Disordered" evidence="4">
    <location>
        <begin position="1016"/>
        <end position="1119"/>
    </location>
</feature>
<dbReference type="InterPro" id="IPR011006">
    <property type="entry name" value="CheY-like_superfamily"/>
</dbReference>
<dbReference type="PROSITE" id="PS50110">
    <property type="entry name" value="RESPONSE_REGULATORY"/>
    <property type="match status" value="1"/>
</dbReference>
<feature type="compositionally biased region" description="Pro residues" evidence="4">
    <location>
        <begin position="479"/>
        <end position="490"/>
    </location>
</feature>
<feature type="region of interest" description="Disordered" evidence="4">
    <location>
        <begin position="144"/>
        <end position="183"/>
    </location>
</feature>
<evidence type="ECO:0000256" key="2">
    <source>
        <dbReference type="ARBA" id="ARBA00023012"/>
    </source>
</evidence>
<feature type="compositionally biased region" description="Low complexity" evidence="4">
    <location>
        <begin position="274"/>
        <end position="299"/>
    </location>
</feature>
<sequence>MPYPPPAVLSDSPPPGTSSDIDDPSGLSLTHPELDPYAPYSSSDEPSEEERPTPEEEYGEGEVDPDALEEHLAVLRSYDAASTHIPLLARADSLSSAGTLPAPLTLPYTHEQGPTSAPAERPVLPRMTRAFSMPLPEQLRHLRHPLPGAGSMTWDPTSPTTTANGGLFSPTSDSPTAFSSNASFPPSPLPVPDYLHLLSLELADTIQPIIQTLLQLTPPHILDPAKEQFSACTVGIPTASVSGLLMAMKGLNYLSGRLAREGIPAPASVLGYDTASSSSTGTSSTSITTSNSTTTNSRASPRDTPPEQDETFDIGELLQSIGDTLAGLAADKCVDLVLYHAEVGMLHVGVRGDESEVGYLLGYVSFLFFVFPPPRHSTPVPGLRSSLVLRQILAVAQKGDTIELGLTLSHAPPFPSRSPPSAPTADYQCTFDILHRFPPSSSRVPPVLNSRLATHLLHSLHATLSSPSSSHYLLTIPLPAGPSPSPPPLTPQQELSRQPFPSYRLPPEPTLAELASFVRLDLRGKRVALYASPRSVFGRHVTSYLTSWGMDVVHVPTDELEGLISGEGEEEEEGSRLPGEEEPSSERSRPGSGLPSAHPDQPDGLPDPVEHSAGTGGGMEADGEPRPAKLSFVIIDDDVPVLRRRLVQMRKERERERGREGWEFRLRPAPVSALPAIPTGAMARRAAEKLQLSQGQGQSPQRPLSHRRAHPRSPGSGDPPTPPTSAGPADPSPSGLVPQENPVIIHFTSLSNFKLVRDAVQTLLALPQPGSQPLSTLPEIIVIPKPAGPRRLLTALHTGMYKPLVDPFFAPIATSPLSPASVPPFSPFFTPPTGNDQDPLSLFPQSQSQSQSQSLQSPVITAPSHSPSPNPGPLNLHPLQHTPHGTLFLPGGLQKSRSPGPSPLAQPPATVPEGEYFPGDAVKIGSSANSGVLLQSPDGRPAGVIFQPLGRAASSSTAAGGLTPPDGAVPTGPDLDGAVAPGTKPLMISKSSGESVPRQVPIGMIFSPSQVIDSYRSPGVDGPPHLPAGPSRRQIKRVTTAETRPFLLPGMDEESGDNTTPAAVNRFRSGARRTSSASTTGGSAASIPLPPSRPGSSRIPSGGSAHPSATPSVAHRVAGRRASGQIVNVGAMNFVLGDGPAPAPLGPVLPNVVDPEKQAQRENIRKLIQAGAEAVAPAVTSASEHVLPTTSVLSAAPAVTIASLPNTASGHNTPSPLPISPPSDHASPVKSPPVVAALRRTSDTAVSSPGGKKKSVGDNVIVPPINVLIVEDNPINQTILMTFMRRKKIKYGTANDGAQAVEKWKTGGYHLILMDIQMPVMDGIQATKEIRRLESQSNFGLYPTTPPVDSLRAGSPAPIVKPPATPGSMPQSSPHRSSVIIVALTASSLQSDRVAALAAGCNDFLTKPVSLKWLEKKIIEWGSIKALQMWADSAVTHGFSSGQAARGAKVRDQLRINRSGRNSPSGHSKGKGSGTDTDTPSSHPSHRPVSGPAPVLGKGTKETVSADPVPTVSTCPETIDDRRAQSSISLSSYFPDRPPDVFAPNDTKSLLLQDVLDDEDDDSPAETIKEISPRRKSSMSLSPGLEAH</sequence>
<feature type="compositionally biased region" description="Acidic residues" evidence="4">
    <location>
        <begin position="1555"/>
        <end position="1564"/>
    </location>
</feature>
<dbReference type="FunFam" id="3.40.50.2300:FF:000146">
    <property type="entry name" value="Putative two-component response regulator SSK1p"/>
    <property type="match status" value="1"/>
</dbReference>
<dbReference type="CDD" id="cd17546">
    <property type="entry name" value="REC_hyHK_CKI1_RcsC-like"/>
    <property type="match status" value="1"/>
</dbReference>
<proteinExistence type="predicted"/>
<gene>
    <name evidence="6" type="ORF">DACRYDRAFT_112857</name>
</gene>
<dbReference type="Proteomes" id="UP000030653">
    <property type="component" value="Unassembled WGS sequence"/>
</dbReference>
<dbReference type="SUPFAM" id="SSF52172">
    <property type="entry name" value="CheY-like"/>
    <property type="match status" value="1"/>
</dbReference>
<feature type="region of interest" description="Disordered" evidence="4">
    <location>
        <begin position="274"/>
        <end position="310"/>
    </location>
</feature>
<dbReference type="HOGENOM" id="CLU_004854_0_0_1"/>
<feature type="domain" description="Response regulatory" evidence="5">
    <location>
        <begin position="1266"/>
        <end position="1422"/>
    </location>
</feature>
<dbReference type="RefSeq" id="XP_040632971.1">
    <property type="nucleotide sequence ID" value="XM_040769521.1"/>
</dbReference>
<keyword evidence="7" id="KW-1185">Reference proteome</keyword>
<dbReference type="EMBL" id="JH795855">
    <property type="protein sequence ID" value="EJU06077.1"/>
    <property type="molecule type" value="Genomic_DNA"/>
</dbReference>
<feature type="region of interest" description="Disordered" evidence="4">
    <location>
        <begin position="1555"/>
        <end position="1588"/>
    </location>
</feature>
<feature type="region of interest" description="Disordered" evidence="4">
    <location>
        <begin position="1"/>
        <end position="64"/>
    </location>
</feature>
<feature type="compositionally biased region" description="Low complexity" evidence="4">
    <location>
        <begin position="35"/>
        <end position="44"/>
    </location>
</feature>
<dbReference type="STRING" id="1858805.M5GF97"/>
<feature type="compositionally biased region" description="Acidic residues" evidence="4">
    <location>
        <begin position="55"/>
        <end position="64"/>
    </location>
</feature>
<dbReference type="SMART" id="SM00448">
    <property type="entry name" value="REC"/>
    <property type="match status" value="1"/>
</dbReference>
<dbReference type="PANTHER" id="PTHR45339:SF1">
    <property type="entry name" value="HYBRID SIGNAL TRANSDUCTION HISTIDINE KINASE J"/>
    <property type="match status" value="1"/>
</dbReference>
<organism evidence="6 7">
    <name type="scientific">Dacryopinax primogenitus (strain DJM 731)</name>
    <name type="common">Brown rot fungus</name>
    <dbReference type="NCBI Taxonomy" id="1858805"/>
    <lineage>
        <taxon>Eukaryota</taxon>
        <taxon>Fungi</taxon>
        <taxon>Dikarya</taxon>
        <taxon>Basidiomycota</taxon>
        <taxon>Agaricomycotina</taxon>
        <taxon>Dacrymycetes</taxon>
        <taxon>Dacrymycetales</taxon>
        <taxon>Dacrymycetaceae</taxon>
        <taxon>Dacryopinax</taxon>
    </lineage>
</organism>
<feature type="region of interest" description="Disordered" evidence="4">
    <location>
        <begin position="565"/>
        <end position="625"/>
    </location>
</feature>
<dbReference type="PANTHER" id="PTHR45339">
    <property type="entry name" value="HYBRID SIGNAL TRANSDUCTION HISTIDINE KINASE J"/>
    <property type="match status" value="1"/>
</dbReference>
<protein>
    <recommendedName>
        <fullName evidence="5">Response regulatory domain-containing protein</fullName>
    </recommendedName>
</protein>
<reference evidence="6 7" key="1">
    <citation type="journal article" date="2012" name="Science">
        <title>The Paleozoic origin of enzymatic lignin decomposition reconstructed from 31 fungal genomes.</title>
        <authorList>
            <person name="Floudas D."/>
            <person name="Binder M."/>
            <person name="Riley R."/>
            <person name="Barry K."/>
            <person name="Blanchette R.A."/>
            <person name="Henrissat B."/>
            <person name="Martinez A.T."/>
            <person name="Otillar R."/>
            <person name="Spatafora J.W."/>
            <person name="Yadav J.S."/>
            <person name="Aerts A."/>
            <person name="Benoit I."/>
            <person name="Boyd A."/>
            <person name="Carlson A."/>
            <person name="Copeland A."/>
            <person name="Coutinho P.M."/>
            <person name="de Vries R.P."/>
            <person name="Ferreira P."/>
            <person name="Findley K."/>
            <person name="Foster B."/>
            <person name="Gaskell J."/>
            <person name="Glotzer D."/>
            <person name="Gorecki P."/>
            <person name="Heitman J."/>
            <person name="Hesse C."/>
            <person name="Hori C."/>
            <person name="Igarashi K."/>
            <person name="Jurgens J.A."/>
            <person name="Kallen N."/>
            <person name="Kersten P."/>
            <person name="Kohler A."/>
            <person name="Kuees U."/>
            <person name="Kumar T.K.A."/>
            <person name="Kuo A."/>
            <person name="LaButti K."/>
            <person name="Larrondo L.F."/>
            <person name="Lindquist E."/>
            <person name="Ling A."/>
            <person name="Lombard V."/>
            <person name="Lucas S."/>
            <person name="Lundell T."/>
            <person name="Martin R."/>
            <person name="McLaughlin D.J."/>
            <person name="Morgenstern I."/>
            <person name="Morin E."/>
            <person name="Murat C."/>
            <person name="Nagy L.G."/>
            <person name="Nolan M."/>
            <person name="Ohm R.A."/>
            <person name="Patyshakuliyeva A."/>
            <person name="Rokas A."/>
            <person name="Ruiz-Duenas F.J."/>
            <person name="Sabat G."/>
            <person name="Salamov A."/>
            <person name="Samejima M."/>
            <person name="Schmutz J."/>
            <person name="Slot J.C."/>
            <person name="St John F."/>
            <person name="Stenlid J."/>
            <person name="Sun H."/>
            <person name="Sun S."/>
            <person name="Syed K."/>
            <person name="Tsang A."/>
            <person name="Wiebenga A."/>
            <person name="Young D."/>
            <person name="Pisabarro A."/>
            <person name="Eastwood D.C."/>
            <person name="Martin F."/>
            <person name="Cullen D."/>
            <person name="Grigoriev I.V."/>
            <person name="Hibbett D.S."/>
        </authorList>
    </citation>
    <scope>NUCLEOTIDE SEQUENCE [LARGE SCALE GENOMIC DNA]</scope>
    <source>
        <strain evidence="6 7">DJM-731 SS1</strain>
    </source>
</reference>
<name>M5GF97_DACPD</name>
<dbReference type="GeneID" id="63684583"/>
<dbReference type="OMA" id="IAFEITH"/>
<feature type="region of interest" description="Disordered" evidence="4">
    <location>
        <begin position="824"/>
        <end position="918"/>
    </location>
</feature>
<keyword evidence="2" id="KW-0902">Two-component regulatory system</keyword>
<evidence type="ECO:0000259" key="5">
    <source>
        <dbReference type="PROSITE" id="PS50110"/>
    </source>
</evidence>
<accession>M5GF97</accession>
<feature type="compositionally biased region" description="Polar residues" evidence="4">
    <location>
        <begin position="1205"/>
        <end position="1214"/>
    </location>
</feature>
<feature type="compositionally biased region" description="Low complexity" evidence="4">
    <location>
        <begin position="726"/>
        <end position="735"/>
    </location>
</feature>
<dbReference type="Gene3D" id="3.40.50.2300">
    <property type="match status" value="1"/>
</dbReference>
<feature type="compositionally biased region" description="Low complexity" evidence="4">
    <location>
        <begin position="174"/>
        <end position="183"/>
    </location>
</feature>
<feature type="compositionally biased region" description="Low complexity" evidence="4">
    <location>
        <begin position="1072"/>
        <end position="1087"/>
    </location>
</feature>
<feature type="compositionally biased region" description="Basic and acidic residues" evidence="4">
    <location>
        <begin position="574"/>
        <end position="589"/>
    </location>
</feature>
<evidence type="ECO:0000313" key="7">
    <source>
        <dbReference type="Proteomes" id="UP000030653"/>
    </source>
</evidence>
<feature type="compositionally biased region" description="Pro residues" evidence="4">
    <location>
        <begin position="900"/>
        <end position="910"/>
    </location>
</feature>
<dbReference type="OrthoDB" id="21225at2759"/>
<dbReference type="GO" id="GO:0000156">
    <property type="term" value="F:phosphorelay response regulator activity"/>
    <property type="evidence" value="ECO:0007669"/>
    <property type="project" value="UniProtKB-ARBA"/>
</dbReference>
<feature type="modified residue" description="4-aspartylphosphate" evidence="3">
    <location>
        <position position="1315"/>
    </location>
</feature>
<evidence type="ECO:0000313" key="6">
    <source>
        <dbReference type="EMBL" id="EJU06077.1"/>
    </source>
</evidence>
<feature type="region of interest" description="Disordered" evidence="4">
    <location>
        <begin position="1440"/>
        <end position="1523"/>
    </location>
</feature>
<evidence type="ECO:0000256" key="4">
    <source>
        <dbReference type="SAM" id="MobiDB-lite"/>
    </source>
</evidence>
<feature type="compositionally biased region" description="Low complexity" evidence="4">
    <location>
        <begin position="690"/>
        <end position="703"/>
    </location>
</feature>
<feature type="region of interest" description="Disordered" evidence="4">
    <location>
        <begin position="475"/>
        <end position="506"/>
    </location>
</feature>
<evidence type="ECO:0000256" key="1">
    <source>
        <dbReference type="ARBA" id="ARBA00022553"/>
    </source>
</evidence>
<feature type="compositionally biased region" description="Low complexity" evidence="4">
    <location>
        <begin position="831"/>
        <end position="858"/>
    </location>
</feature>
<dbReference type="InterPro" id="IPR001789">
    <property type="entry name" value="Sig_transdc_resp-reg_receiver"/>
</dbReference>